<accession>A0A5B0LRK4</accession>
<gene>
    <name evidence="2" type="ORF">PGT21_000872</name>
</gene>
<protein>
    <submittedName>
        <fullName evidence="2">Uncharacterized protein</fullName>
    </submittedName>
</protein>
<name>A0A5B0LRK4_PUCGR</name>
<organism evidence="2 3">
    <name type="scientific">Puccinia graminis f. sp. tritici</name>
    <dbReference type="NCBI Taxonomy" id="56615"/>
    <lineage>
        <taxon>Eukaryota</taxon>
        <taxon>Fungi</taxon>
        <taxon>Dikarya</taxon>
        <taxon>Basidiomycota</taxon>
        <taxon>Pucciniomycotina</taxon>
        <taxon>Pucciniomycetes</taxon>
        <taxon>Pucciniales</taxon>
        <taxon>Pucciniaceae</taxon>
        <taxon>Puccinia</taxon>
    </lineage>
</organism>
<proteinExistence type="predicted"/>
<keyword evidence="3" id="KW-1185">Reference proteome</keyword>
<evidence type="ECO:0000256" key="1">
    <source>
        <dbReference type="SAM" id="MobiDB-lite"/>
    </source>
</evidence>
<dbReference type="Proteomes" id="UP000324748">
    <property type="component" value="Unassembled WGS sequence"/>
</dbReference>
<evidence type="ECO:0000313" key="2">
    <source>
        <dbReference type="EMBL" id="KAA1067072.1"/>
    </source>
</evidence>
<feature type="region of interest" description="Disordered" evidence="1">
    <location>
        <begin position="93"/>
        <end position="122"/>
    </location>
</feature>
<sequence>MSVCMQTDIRHINASLQLMSVCMQTDIRHIPTSLHLMSVCMQTNIRHINASLHLMSVCMQTGHQPHIHTSADSICPPRLPMCCRIVITLETSQTQQSPSAFNGAGTPPSQHAQRDQSSPHRPVSLVSGAFEFLGSCPELLPSNPLRA</sequence>
<reference evidence="2 3" key="1">
    <citation type="submission" date="2019-05" db="EMBL/GenBank/DDBJ databases">
        <title>Emergence of the Ug99 lineage of the wheat stem rust pathogen through somatic hybridization.</title>
        <authorList>
            <person name="Li F."/>
            <person name="Upadhyaya N.M."/>
            <person name="Sperschneider J."/>
            <person name="Matny O."/>
            <person name="Nguyen-Phuc H."/>
            <person name="Mago R."/>
            <person name="Raley C."/>
            <person name="Miller M.E."/>
            <person name="Silverstein K.A.T."/>
            <person name="Henningsen E."/>
            <person name="Hirsch C.D."/>
            <person name="Visser B."/>
            <person name="Pretorius Z.A."/>
            <person name="Steffenson B.J."/>
            <person name="Schwessinger B."/>
            <person name="Dodds P.N."/>
            <person name="Figueroa M."/>
        </authorList>
    </citation>
    <scope>NUCLEOTIDE SEQUENCE [LARGE SCALE GENOMIC DNA]</scope>
    <source>
        <strain evidence="2">21-0</strain>
    </source>
</reference>
<evidence type="ECO:0000313" key="3">
    <source>
        <dbReference type="Proteomes" id="UP000324748"/>
    </source>
</evidence>
<dbReference type="EMBL" id="VSWC01000187">
    <property type="protein sequence ID" value="KAA1067072.1"/>
    <property type="molecule type" value="Genomic_DNA"/>
</dbReference>
<comment type="caution">
    <text evidence="2">The sequence shown here is derived from an EMBL/GenBank/DDBJ whole genome shotgun (WGS) entry which is preliminary data.</text>
</comment>
<dbReference type="AlphaFoldDB" id="A0A5B0LRK4"/>
<feature type="non-terminal residue" evidence="2">
    <location>
        <position position="147"/>
    </location>
</feature>